<evidence type="ECO:0000313" key="2">
    <source>
        <dbReference type="EMBL" id="VAW84147.1"/>
    </source>
</evidence>
<proteinExistence type="predicted"/>
<name>A0A3B0Z9K3_9ZZZZ</name>
<gene>
    <name evidence="2" type="ORF">MNBD_GAMMA18-899</name>
</gene>
<sequence length="141" mass="15908">MRRKKPEIIVGDQSLRYRWAMAVSLYLLLLLLFEPLLDHFLKALLFEPTPEGIAALNEKKHLFASWGFMLLRSIPLLLFLWLGWQVARSRRLPSPGLRLPFTVCLIQGPKAQLIGMGVIAVALLSLLREVNHLASVLVVSG</sequence>
<keyword evidence="1" id="KW-1133">Transmembrane helix</keyword>
<dbReference type="EMBL" id="UOFP01000029">
    <property type="protein sequence ID" value="VAW84147.1"/>
    <property type="molecule type" value="Genomic_DNA"/>
</dbReference>
<keyword evidence="1" id="KW-0472">Membrane</keyword>
<organism evidence="2">
    <name type="scientific">hydrothermal vent metagenome</name>
    <dbReference type="NCBI Taxonomy" id="652676"/>
    <lineage>
        <taxon>unclassified sequences</taxon>
        <taxon>metagenomes</taxon>
        <taxon>ecological metagenomes</taxon>
    </lineage>
</organism>
<protein>
    <submittedName>
        <fullName evidence="2">Uncharacterized protein</fullName>
    </submittedName>
</protein>
<evidence type="ECO:0000256" key="1">
    <source>
        <dbReference type="SAM" id="Phobius"/>
    </source>
</evidence>
<feature type="transmembrane region" description="Helical" evidence="1">
    <location>
        <begin position="61"/>
        <end position="84"/>
    </location>
</feature>
<reference evidence="2" key="1">
    <citation type="submission" date="2018-06" db="EMBL/GenBank/DDBJ databases">
        <authorList>
            <person name="Zhirakovskaya E."/>
        </authorList>
    </citation>
    <scope>NUCLEOTIDE SEQUENCE</scope>
</reference>
<feature type="transmembrane region" description="Helical" evidence="1">
    <location>
        <begin position="20"/>
        <end position="41"/>
    </location>
</feature>
<dbReference type="AlphaFoldDB" id="A0A3B0Z9K3"/>
<accession>A0A3B0Z9K3</accession>
<keyword evidence="1" id="KW-0812">Transmembrane</keyword>